<dbReference type="Proteomes" id="UP000249354">
    <property type="component" value="Unassembled WGS sequence"/>
</dbReference>
<keyword evidence="4" id="KW-0472">Membrane</keyword>
<protein>
    <submittedName>
        <fullName evidence="5">Cobalamin biosynthesis protein CobQ</fullName>
    </submittedName>
</protein>
<keyword evidence="2" id="KW-0067">ATP-binding</keyword>
<keyword evidence="4" id="KW-0812">Transmembrane</keyword>
<dbReference type="EMBL" id="QBMC01000004">
    <property type="protein sequence ID" value="PZO23077.1"/>
    <property type="molecule type" value="Genomic_DNA"/>
</dbReference>
<proteinExistence type="predicted"/>
<sequence>MASPFIKRYLLALDRYKWPGLFTFLSILGISSLAAFRPEPPPEYYSESVLVDNSPQVVFANVTGEVQNQGKLLINEDSLLSGVLLQEVSRKLEEQGINLTPAQIRENTQVAVVAAGDTADITTLSQQVTVRTIGADPEVTEPVLNVLIEGMIQLSQITNRQTLTNITDELNRRVPEIASELKTAENELENYDRLEGPAISSAIDGSLLSAIAGSQQQLRANDITLAGINAQIQSIQNQLGMSPQEAYASSALSADPSVAQLRAQIYDVETQQALLREQGFKELHPSMRELQGNLDAFRMRLQERTNSVLKGDGAVASIPGNAQTNLDPARAALANQLVALDTQREALLSQQAVIRQSEQSLQQEYSTLPNKQLERDRLASEAVRRRALYDQLRARQVDAEVAQAETVTSLSVAVPAFTLQAPNEQAATWVILLAGGLGGLVVGGGVVYLLDMLDGTVRTAEELEGLLQTQEVPMLGMIPAMKTRSPHAVPVLVQPDSLYNASYERFLSRLRLVGTEESAIGPRMIVLTSTRSQEGKSVSAYNLAIASARAGRRTLLVEADLRSASKAKILGLPAHSQAILEPLRYYSGHVGENLQMVSYVENLYVCASPGPQRQPAAIIESSEMQQFLKDARARFDMVILDTPSLTRCDDALLLEEQTDGVVLVTRPGITEKAVLDTAIEELELSDDVRLLGAIINAADISSEQEADIEDALEPIELTRAPEFSAVSSGRIDF</sequence>
<dbReference type="AlphaFoldDB" id="A0A2W4UV17"/>
<keyword evidence="4" id="KW-1133">Transmembrane helix</keyword>
<feature type="coiled-coil region" evidence="3">
    <location>
        <begin position="167"/>
        <end position="194"/>
    </location>
</feature>
<evidence type="ECO:0000256" key="3">
    <source>
        <dbReference type="SAM" id="Coils"/>
    </source>
</evidence>
<dbReference type="SUPFAM" id="SSF52540">
    <property type="entry name" value="P-loop containing nucleoside triphosphate hydrolases"/>
    <property type="match status" value="1"/>
</dbReference>
<keyword evidence="3" id="KW-0175">Coiled coil</keyword>
<dbReference type="PANTHER" id="PTHR32309:SF31">
    <property type="entry name" value="CAPSULAR EXOPOLYSACCHARIDE FAMILY"/>
    <property type="match status" value="1"/>
</dbReference>
<dbReference type="PANTHER" id="PTHR32309">
    <property type="entry name" value="TYROSINE-PROTEIN KINASE"/>
    <property type="match status" value="1"/>
</dbReference>
<dbReference type="InterPro" id="IPR027417">
    <property type="entry name" value="P-loop_NTPase"/>
</dbReference>
<evidence type="ECO:0000256" key="4">
    <source>
        <dbReference type="SAM" id="Phobius"/>
    </source>
</evidence>
<name>A0A2W4UV17_9CYAN</name>
<reference evidence="5 6" key="2">
    <citation type="submission" date="2018-06" db="EMBL/GenBank/DDBJ databases">
        <title>Metagenomic assembly of (sub)arctic Cyanobacteria and their associated microbiome from non-axenic cultures.</title>
        <authorList>
            <person name="Baurain D."/>
        </authorList>
    </citation>
    <scope>NUCLEOTIDE SEQUENCE [LARGE SCALE GENOMIC DNA]</scope>
    <source>
        <strain evidence="5">ULC129bin1</strain>
    </source>
</reference>
<evidence type="ECO:0000313" key="5">
    <source>
        <dbReference type="EMBL" id="PZO23077.1"/>
    </source>
</evidence>
<dbReference type="InterPro" id="IPR005702">
    <property type="entry name" value="Wzc-like_C"/>
</dbReference>
<comment type="caution">
    <text evidence="5">The sequence shown here is derived from an EMBL/GenBank/DDBJ whole genome shotgun (WGS) entry which is preliminary data.</text>
</comment>
<organism evidence="5 6">
    <name type="scientific">Leptolyngbya foveolarum</name>
    <dbReference type="NCBI Taxonomy" id="47253"/>
    <lineage>
        <taxon>Bacteria</taxon>
        <taxon>Bacillati</taxon>
        <taxon>Cyanobacteriota</taxon>
        <taxon>Cyanophyceae</taxon>
        <taxon>Leptolyngbyales</taxon>
        <taxon>Leptolyngbyaceae</taxon>
        <taxon>Leptolyngbya group</taxon>
        <taxon>Leptolyngbya</taxon>
    </lineage>
</organism>
<evidence type="ECO:0000256" key="1">
    <source>
        <dbReference type="ARBA" id="ARBA00022741"/>
    </source>
</evidence>
<dbReference type="InterPro" id="IPR033756">
    <property type="entry name" value="YlxH/NBP35"/>
</dbReference>
<keyword evidence="1" id="KW-0547">Nucleotide-binding</keyword>
<dbReference type="Pfam" id="PF10609">
    <property type="entry name" value="ParA"/>
    <property type="match status" value="1"/>
</dbReference>
<evidence type="ECO:0000256" key="2">
    <source>
        <dbReference type="ARBA" id="ARBA00022840"/>
    </source>
</evidence>
<accession>A0A2W4UV17</accession>
<dbReference type="Gene3D" id="3.40.50.300">
    <property type="entry name" value="P-loop containing nucleotide triphosphate hydrolases"/>
    <property type="match status" value="1"/>
</dbReference>
<dbReference type="CDD" id="cd05387">
    <property type="entry name" value="BY-kinase"/>
    <property type="match status" value="1"/>
</dbReference>
<gene>
    <name evidence="5" type="ORF">DCF25_01250</name>
</gene>
<feature type="transmembrane region" description="Helical" evidence="4">
    <location>
        <begin position="426"/>
        <end position="450"/>
    </location>
</feature>
<dbReference type="GO" id="GO:0005524">
    <property type="term" value="F:ATP binding"/>
    <property type="evidence" value="ECO:0007669"/>
    <property type="project" value="UniProtKB-KW"/>
</dbReference>
<evidence type="ECO:0000313" key="6">
    <source>
        <dbReference type="Proteomes" id="UP000249354"/>
    </source>
</evidence>
<dbReference type="InterPro" id="IPR050445">
    <property type="entry name" value="Bact_polysacc_biosynth/exp"/>
</dbReference>
<reference evidence="6" key="1">
    <citation type="submission" date="2018-04" db="EMBL/GenBank/DDBJ databases">
        <authorList>
            <person name="Cornet L."/>
        </authorList>
    </citation>
    <scope>NUCLEOTIDE SEQUENCE [LARGE SCALE GENOMIC DNA]</scope>
</reference>